<dbReference type="GO" id="GO:0032259">
    <property type="term" value="P:methylation"/>
    <property type="evidence" value="ECO:0007669"/>
    <property type="project" value="UniProtKB-KW"/>
</dbReference>
<evidence type="ECO:0000313" key="2">
    <source>
        <dbReference type="Proteomes" id="UP000315167"/>
    </source>
</evidence>
<dbReference type="Pfam" id="PF13578">
    <property type="entry name" value="Methyltransf_24"/>
    <property type="match status" value="1"/>
</dbReference>
<dbReference type="GO" id="GO:0008168">
    <property type="term" value="F:methyltransferase activity"/>
    <property type="evidence" value="ECO:0007669"/>
    <property type="project" value="UniProtKB-KW"/>
</dbReference>
<dbReference type="Proteomes" id="UP000315167">
    <property type="component" value="Unassembled WGS sequence"/>
</dbReference>
<protein>
    <submittedName>
        <fullName evidence="1">Methyltransferase family protein</fullName>
    </submittedName>
</protein>
<gene>
    <name evidence="1" type="ORF">IP90_02082</name>
</gene>
<dbReference type="AlphaFoldDB" id="A0A562L5N7"/>
<dbReference type="InterPro" id="IPR029063">
    <property type="entry name" value="SAM-dependent_MTases_sf"/>
</dbReference>
<dbReference type="Gene3D" id="3.40.50.150">
    <property type="entry name" value="Vaccinia Virus protein VP39"/>
    <property type="match status" value="1"/>
</dbReference>
<organism evidence="1 2">
    <name type="scientific">Luteimonas cucumeris</name>
    <dbReference type="NCBI Taxonomy" id="985012"/>
    <lineage>
        <taxon>Bacteria</taxon>
        <taxon>Pseudomonadati</taxon>
        <taxon>Pseudomonadota</taxon>
        <taxon>Gammaproteobacteria</taxon>
        <taxon>Lysobacterales</taxon>
        <taxon>Lysobacteraceae</taxon>
        <taxon>Luteimonas</taxon>
    </lineage>
</organism>
<name>A0A562L5N7_9GAMM</name>
<comment type="caution">
    <text evidence="1">The sequence shown here is derived from an EMBL/GenBank/DDBJ whole genome shotgun (WGS) entry which is preliminary data.</text>
</comment>
<reference evidence="1 2" key="1">
    <citation type="journal article" date="2015" name="Stand. Genomic Sci.">
        <title>Genomic Encyclopedia of Bacterial and Archaeal Type Strains, Phase III: the genomes of soil and plant-associated and newly described type strains.</title>
        <authorList>
            <person name="Whitman W.B."/>
            <person name="Woyke T."/>
            <person name="Klenk H.P."/>
            <person name="Zhou Y."/>
            <person name="Lilburn T.G."/>
            <person name="Beck B.J."/>
            <person name="De Vos P."/>
            <person name="Vandamme P."/>
            <person name="Eisen J.A."/>
            <person name="Garrity G."/>
            <person name="Hugenholtz P."/>
            <person name="Kyrpides N.C."/>
        </authorList>
    </citation>
    <scope>NUCLEOTIDE SEQUENCE [LARGE SCALE GENOMIC DNA]</scope>
    <source>
        <strain evidence="1 2">CGMCC 1.10821</strain>
    </source>
</reference>
<keyword evidence="1" id="KW-0489">Methyltransferase</keyword>
<keyword evidence="1" id="KW-0808">Transferase</keyword>
<sequence>MYVWFGIAALLGLIALLGYTQYRHVRRLLVHAESAQRQASENLVLVGRLGAEMEGLRSQHQVLDQQLKENQVLAVDGISNSRAAIQLASDNQALVLRSFRDLTVQLAATEQALLQAQAESQQVLLQVHAESQQVLLQAQARSHTDIRASATLGKTAVQEIQSGKKKVETFLASEKRLKEIAYRGFGRLQFETMQEIESLMQLHALFDIRHPTPLLGGAAKGWAMEPVSMLFLTRMVLECRPDLIVECGSGTSTVWIARALAKNGHGRLVSLENSAEYCAVTRSSLRANGLEDWVDLREAPLEQYRLMDDDCLWYSSAAVEGLLGIDLLVVDGPPAATAGMARYPAFPILRGKLSDSAIVILDDAERPDEREIINRWTTECPDLVETAHAAGRLSRLDYRRTR</sequence>
<dbReference type="EMBL" id="VLKN01000004">
    <property type="protein sequence ID" value="TWI02980.1"/>
    <property type="molecule type" value="Genomic_DNA"/>
</dbReference>
<dbReference type="SUPFAM" id="SSF53335">
    <property type="entry name" value="S-adenosyl-L-methionine-dependent methyltransferases"/>
    <property type="match status" value="1"/>
</dbReference>
<evidence type="ECO:0000313" key="1">
    <source>
        <dbReference type="EMBL" id="TWI02980.1"/>
    </source>
</evidence>
<proteinExistence type="predicted"/>
<keyword evidence="2" id="KW-1185">Reference proteome</keyword>
<accession>A0A562L5N7</accession>